<evidence type="ECO:0000313" key="1">
    <source>
        <dbReference type="EMBL" id="KYD22576.1"/>
    </source>
</evidence>
<proteinExistence type="predicted"/>
<dbReference type="EMBL" id="LQYW01000178">
    <property type="protein sequence ID" value="KYD22576.1"/>
    <property type="molecule type" value="Genomic_DNA"/>
</dbReference>
<evidence type="ECO:0000313" key="2">
    <source>
        <dbReference type="Proteomes" id="UP000075324"/>
    </source>
</evidence>
<gene>
    <name evidence="1" type="ORF">B4110_2898</name>
</gene>
<dbReference type="Proteomes" id="UP000075324">
    <property type="component" value="Unassembled WGS sequence"/>
</dbReference>
<reference evidence="1 2" key="1">
    <citation type="submission" date="2016-01" db="EMBL/GenBank/DDBJ databases">
        <title>Draft Genome Sequences of Seven Thermophilic Sporeformers Isolated from Foods.</title>
        <authorList>
            <person name="Berendsen E.M."/>
            <person name="Wells-Bennik M.H."/>
            <person name="Krawcyk A.O."/>
            <person name="De Jong A."/>
            <person name="Holsappel S."/>
            <person name="Eijlander R.T."/>
            <person name="Kuipers O.P."/>
        </authorList>
    </citation>
    <scope>NUCLEOTIDE SEQUENCE [LARGE SCALE GENOMIC DNA]</scope>
    <source>
        <strain evidence="1 2">B4110</strain>
    </source>
</reference>
<sequence>MFFQCFYDTMLTTFFDQIFYFFHRNLHFSYIKEGVSHFA</sequence>
<name>A0A150MDM5_9BACL</name>
<protein>
    <submittedName>
        <fullName evidence="1">Uncharacterized protein</fullName>
    </submittedName>
</protein>
<accession>A0A150MDM5</accession>
<comment type="caution">
    <text evidence="1">The sequence shown here is derived from an EMBL/GenBank/DDBJ whole genome shotgun (WGS) entry which is preliminary data.</text>
</comment>
<dbReference type="AlphaFoldDB" id="A0A150MDM5"/>
<organism evidence="1 2">
    <name type="scientific">Parageobacillus toebii</name>
    <dbReference type="NCBI Taxonomy" id="153151"/>
    <lineage>
        <taxon>Bacteria</taxon>
        <taxon>Bacillati</taxon>
        <taxon>Bacillota</taxon>
        <taxon>Bacilli</taxon>
        <taxon>Bacillales</taxon>
        <taxon>Anoxybacillaceae</taxon>
        <taxon>Parageobacillus</taxon>
    </lineage>
</organism>